<keyword evidence="3" id="KW-1185">Reference proteome</keyword>
<keyword evidence="1" id="KW-1133">Transmembrane helix</keyword>
<reference evidence="2 3" key="2">
    <citation type="submission" date="2016-08" db="EMBL/GenBank/DDBJ databases">
        <title>Pervasive Adenine N6-methylation of Active Genes in Fungi.</title>
        <authorList>
            <consortium name="DOE Joint Genome Institute"/>
            <person name="Mondo S.J."/>
            <person name="Dannebaum R.O."/>
            <person name="Kuo R.C."/>
            <person name="Labutti K."/>
            <person name="Haridas S."/>
            <person name="Kuo A."/>
            <person name="Salamov A."/>
            <person name="Ahrendt S.R."/>
            <person name="Lipzen A."/>
            <person name="Sullivan W."/>
            <person name="Andreopoulos W.B."/>
            <person name="Clum A."/>
            <person name="Lindquist E."/>
            <person name="Daum C."/>
            <person name="Ramamoorthy G.K."/>
            <person name="Gryganskyi A."/>
            <person name="Culley D."/>
            <person name="Magnuson J.K."/>
            <person name="James T.Y."/>
            <person name="O'Malley M.A."/>
            <person name="Stajich J.E."/>
            <person name="Spatafora J.W."/>
            <person name="Visel A."/>
            <person name="Grigoriev I.V."/>
        </authorList>
    </citation>
    <scope>NUCLEOTIDE SEQUENCE [LARGE SCALE GENOMIC DNA]</scope>
    <source>
        <strain evidence="2 3">S4</strain>
    </source>
</reference>
<evidence type="ECO:0000256" key="1">
    <source>
        <dbReference type="SAM" id="Phobius"/>
    </source>
</evidence>
<feature type="transmembrane region" description="Helical" evidence="1">
    <location>
        <begin position="35"/>
        <end position="51"/>
    </location>
</feature>
<gene>
    <name evidence="2" type="ORF">BCR32DRAFT_245116</name>
</gene>
<feature type="transmembrane region" description="Helical" evidence="1">
    <location>
        <begin position="137"/>
        <end position="156"/>
    </location>
</feature>
<reference evidence="2 3" key="1">
    <citation type="submission" date="2016-08" db="EMBL/GenBank/DDBJ databases">
        <title>A Parts List for Fungal Cellulosomes Revealed by Comparative Genomics.</title>
        <authorList>
            <consortium name="DOE Joint Genome Institute"/>
            <person name="Haitjema C.H."/>
            <person name="Gilmore S.P."/>
            <person name="Henske J.K."/>
            <person name="Solomon K.V."/>
            <person name="De Groot R."/>
            <person name="Kuo A."/>
            <person name="Mondo S.J."/>
            <person name="Salamov A.A."/>
            <person name="Labutti K."/>
            <person name="Zhao Z."/>
            <person name="Chiniquy J."/>
            <person name="Barry K."/>
            <person name="Brewer H.M."/>
            <person name="Purvine S.O."/>
            <person name="Wright A.T."/>
            <person name="Boxma B."/>
            <person name="Van Alen T."/>
            <person name="Hackstein J.H."/>
            <person name="Baker S.E."/>
            <person name="Grigoriev I.V."/>
            <person name="O'Malley M.A."/>
        </authorList>
    </citation>
    <scope>NUCLEOTIDE SEQUENCE [LARGE SCALE GENOMIC DNA]</scope>
    <source>
        <strain evidence="2 3">S4</strain>
    </source>
</reference>
<evidence type="ECO:0000313" key="3">
    <source>
        <dbReference type="Proteomes" id="UP000193944"/>
    </source>
</evidence>
<sequence>MSDNILTKNSKETGTCYNKNFESTLDGFYLQFKDTFFFSFLIQFILVALMYNNVGNGHYWKILFYSSLTGLMAALIENISVAYICVESRSDNNGIVVPFLINEIFWIVTEYSIPYLNLIKMKAISNGKYATIIKYTIYGLFVPFSVMRFLIGFTRMRKGYLNDRSIEIYHGVAFGVMGISDILCTASILYFINNYNRRVTLNPSLFMQYVQHSSYTILIAVDIVSVLLSLLYIFVNIINGNGVILTKNSVLPFHSFKSVFLLILSVDACLFKYGTNTNTCNNNISSVHSEVISSKNYNNLGSNEALSAKNSNVKSSKICYA</sequence>
<name>A0A1Y1X5M5_9FUNG</name>
<evidence type="ECO:0008006" key="4">
    <source>
        <dbReference type="Google" id="ProtNLM"/>
    </source>
</evidence>
<dbReference type="EMBL" id="MCFG01000126">
    <property type="protein sequence ID" value="ORX81117.1"/>
    <property type="molecule type" value="Genomic_DNA"/>
</dbReference>
<keyword evidence="1" id="KW-0472">Membrane</keyword>
<dbReference type="AlphaFoldDB" id="A0A1Y1X5M5"/>
<organism evidence="2 3">
    <name type="scientific">Anaeromyces robustus</name>
    <dbReference type="NCBI Taxonomy" id="1754192"/>
    <lineage>
        <taxon>Eukaryota</taxon>
        <taxon>Fungi</taxon>
        <taxon>Fungi incertae sedis</taxon>
        <taxon>Chytridiomycota</taxon>
        <taxon>Chytridiomycota incertae sedis</taxon>
        <taxon>Neocallimastigomycetes</taxon>
        <taxon>Neocallimastigales</taxon>
        <taxon>Neocallimastigaceae</taxon>
        <taxon>Anaeromyces</taxon>
    </lineage>
</organism>
<feature type="transmembrane region" description="Helical" evidence="1">
    <location>
        <begin position="168"/>
        <end position="192"/>
    </location>
</feature>
<feature type="transmembrane region" description="Helical" evidence="1">
    <location>
        <begin position="213"/>
        <end position="235"/>
    </location>
</feature>
<dbReference type="OrthoDB" id="2143908at2759"/>
<feature type="transmembrane region" description="Helical" evidence="1">
    <location>
        <begin position="63"/>
        <end position="84"/>
    </location>
</feature>
<feature type="transmembrane region" description="Helical" evidence="1">
    <location>
        <begin position="255"/>
        <end position="273"/>
    </location>
</feature>
<dbReference type="Proteomes" id="UP000193944">
    <property type="component" value="Unassembled WGS sequence"/>
</dbReference>
<comment type="caution">
    <text evidence="2">The sequence shown here is derived from an EMBL/GenBank/DDBJ whole genome shotgun (WGS) entry which is preliminary data.</text>
</comment>
<keyword evidence="1" id="KW-0812">Transmembrane</keyword>
<protein>
    <recommendedName>
        <fullName evidence="4">G-protein coupled receptors family 1 profile domain-containing protein</fullName>
    </recommendedName>
</protein>
<proteinExistence type="predicted"/>
<feature type="transmembrane region" description="Helical" evidence="1">
    <location>
        <begin position="96"/>
        <end position="116"/>
    </location>
</feature>
<accession>A0A1Y1X5M5</accession>
<evidence type="ECO:0000313" key="2">
    <source>
        <dbReference type="EMBL" id="ORX81117.1"/>
    </source>
</evidence>